<name>A0AAJ8DYE0_ASPNG</name>
<protein>
    <submittedName>
        <fullName evidence="1">Uncharacterized protein</fullName>
    </submittedName>
</protein>
<dbReference type="VEuPathDB" id="FungiDB:An04g09200"/>
<reference evidence="1" key="1">
    <citation type="submission" date="2025-02" db="EMBL/GenBank/DDBJ databases">
        <authorList>
            <consortium name="NCBI Genome Project"/>
        </authorList>
    </citation>
    <scope>NUCLEOTIDE SEQUENCE</scope>
</reference>
<dbReference type="KEGG" id="ang:An04g09200"/>
<reference evidence="1" key="2">
    <citation type="submission" date="2025-08" db="UniProtKB">
        <authorList>
            <consortium name="RefSeq"/>
        </authorList>
    </citation>
    <scope>IDENTIFICATION</scope>
</reference>
<dbReference type="GeneID" id="84591042"/>
<dbReference type="RefSeq" id="XP_059600693.1">
    <property type="nucleotide sequence ID" value="XM_059747754.1"/>
</dbReference>
<proteinExistence type="predicted"/>
<dbReference type="AlphaFoldDB" id="A0AAJ8DYE0"/>
<organism evidence="1">
    <name type="scientific">Aspergillus niger</name>
    <dbReference type="NCBI Taxonomy" id="5061"/>
    <lineage>
        <taxon>Eukaryota</taxon>
        <taxon>Fungi</taxon>
        <taxon>Dikarya</taxon>
        <taxon>Ascomycota</taxon>
        <taxon>Pezizomycotina</taxon>
        <taxon>Eurotiomycetes</taxon>
        <taxon>Eurotiomycetidae</taxon>
        <taxon>Eurotiales</taxon>
        <taxon>Aspergillaceae</taxon>
        <taxon>Aspergillus</taxon>
        <taxon>Aspergillus subgen. Circumdati</taxon>
    </lineage>
</organism>
<accession>A0AAJ8DYE0</accession>
<evidence type="ECO:0000313" key="1">
    <source>
        <dbReference type="RefSeq" id="XP_059600693.1"/>
    </source>
</evidence>
<gene>
    <name evidence="1" type="ORF">An04g09200</name>
</gene>
<sequence>MQEVCHALNNSGQKPTILRKAIGVDRRARENAGHILNKAFPGHTWAPLGLEVPIITSHAASKQQGGINAVPDGWHTHMFV</sequence>